<keyword evidence="4" id="KW-0547">Nucleotide-binding</keyword>
<evidence type="ECO:0000256" key="5">
    <source>
        <dbReference type="ARBA" id="ARBA00022840"/>
    </source>
</evidence>
<keyword evidence="5" id="KW-0067">ATP-binding</keyword>
<dbReference type="OrthoDB" id="6500128at2759"/>
<dbReference type="Pfam" id="PF00005">
    <property type="entry name" value="ABC_tran"/>
    <property type="match status" value="1"/>
</dbReference>
<keyword evidence="7 9" id="KW-0472">Membrane</keyword>
<evidence type="ECO:0000256" key="6">
    <source>
        <dbReference type="ARBA" id="ARBA00022989"/>
    </source>
</evidence>
<dbReference type="InterPro" id="IPR036640">
    <property type="entry name" value="ABC1_TM_sf"/>
</dbReference>
<name>A0A8B7BXZ5_PHODC</name>
<comment type="subcellular location">
    <subcellularLocation>
        <location evidence="1">Membrane</location>
        <topology evidence="1">Multi-pass membrane protein</topology>
    </subcellularLocation>
</comment>
<keyword evidence="3 9" id="KW-0812">Transmembrane</keyword>
<dbReference type="InterPro" id="IPR039421">
    <property type="entry name" value="Type_1_exporter"/>
</dbReference>
<proteinExistence type="predicted"/>
<keyword evidence="2" id="KW-0813">Transport</keyword>
<dbReference type="PANTHER" id="PTHR24221">
    <property type="entry name" value="ATP-BINDING CASSETTE SUB-FAMILY B"/>
    <property type="match status" value="1"/>
</dbReference>
<dbReference type="GO" id="GO:0140359">
    <property type="term" value="F:ABC-type transporter activity"/>
    <property type="evidence" value="ECO:0007669"/>
    <property type="project" value="InterPro"/>
</dbReference>
<dbReference type="SMART" id="SM00382">
    <property type="entry name" value="AAA"/>
    <property type="match status" value="1"/>
</dbReference>
<dbReference type="FunFam" id="3.40.50.300:FF:001371">
    <property type="entry name" value="ABC transporter ATP-binding protein"/>
    <property type="match status" value="1"/>
</dbReference>
<evidence type="ECO:0000313" key="13">
    <source>
        <dbReference type="RefSeq" id="XP_008787683.1"/>
    </source>
</evidence>
<feature type="transmembrane region" description="Helical" evidence="9">
    <location>
        <begin position="252"/>
        <end position="271"/>
    </location>
</feature>
<keyword evidence="12" id="KW-1185">Reference proteome</keyword>
<dbReference type="GeneID" id="103705647"/>
<dbReference type="SUPFAM" id="SSF90123">
    <property type="entry name" value="ABC transporter transmembrane region"/>
    <property type="match status" value="1"/>
</dbReference>
<evidence type="ECO:0000259" key="11">
    <source>
        <dbReference type="PROSITE" id="PS50929"/>
    </source>
</evidence>
<dbReference type="Pfam" id="PF00664">
    <property type="entry name" value="ABC_membrane"/>
    <property type="match status" value="1"/>
</dbReference>
<dbReference type="InterPro" id="IPR011527">
    <property type="entry name" value="ABC1_TM_dom"/>
</dbReference>
<dbReference type="Proteomes" id="UP000228380">
    <property type="component" value="Chromosome 14"/>
</dbReference>
<evidence type="ECO:0000256" key="4">
    <source>
        <dbReference type="ARBA" id="ARBA00022741"/>
    </source>
</evidence>
<dbReference type="RefSeq" id="XP_008787688.1">
    <property type="nucleotide sequence ID" value="XM_008789466.4"/>
</dbReference>
<reference evidence="13 14" key="2">
    <citation type="submission" date="2023-09" db="UniProtKB">
        <authorList>
            <consortium name="RefSeq"/>
        </authorList>
    </citation>
    <scope>IDENTIFICATION</scope>
    <source>
        <tissue evidence="13 14">Young leaves</tissue>
    </source>
</reference>
<dbReference type="AlphaFoldDB" id="A0A8B7BXZ5"/>
<dbReference type="SUPFAM" id="SSF52540">
    <property type="entry name" value="P-loop containing nucleoside triphosphate hydrolases"/>
    <property type="match status" value="1"/>
</dbReference>
<evidence type="ECO:0000256" key="9">
    <source>
        <dbReference type="SAM" id="Phobius"/>
    </source>
</evidence>
<organism evidence="13">
    <name type="scientific">Phoenix dactylifera</name>
    <name type="common">Date palm</name>
    <dbReference type="NCBI Taxonomy" id="42345"/>
    <lineage>
        <taxon>Eukaryota</taxon>
        <taxon>Viridiplantae</taxon>
        <taxon>Streptophyta</taxon>
        <taxon>Embryophyta</taxon>
        <taxon>Tracheophyta</taxon>
        <taxon>Spermatophyta</taxon>
        <taxon>Magnoliopsida</taxon>
        <taxon>Liliopsida</taxon>
        <taxon>Arecaceae</taxon>
        <taxon>Coryphoideae</taxon>
        <taxon>Phoeniceae</taxon>
        <taxon>Phoenix</taxon>
    </lineage>
</organism>
<dbReference type="FunFam" id="1.20.1560.10:FF:000096">
    <property type="entry name" value="ABC transporter related"/>
    <property type="match status" value="1"/>
</dbReference>
<evidence type="ECO:0000313" key="12">
    <source>
        <dbReference type="Proteomes" id="UP000228380"/>
    </source>
</evidence>
<feature type="domain" description="ABC transporter" evidence="10">
    <location>
        <begin position="429"/>
        <end position="666"/>
    </location>
</feature>
<dbReference type="PROSITE" id="PS00211">
    <property type="entry name" value="ABC_TRANSPORTER_1"/>
    <property type="match status" value="1"/>
</dbReference>
<dbReference type="Gene3D" id="1.20.1560.10">
    <property type="entry name" value="ABC transporter type 1, transmembrane domain"/>
    <property type="match status" value="1"/>
</dbReference>
<dbReference type="GO" id="GO:0005524">
    <property type="term" value="F:ATP binding"/>
    <property type="evidence" value="ECO:0007669"/>
    <property type="project" value="UniProtKB-KW"/>
</dbReference>
<keyword evidence="6 9" id="KW-1133">Transmembrane helix</keyword>
<dbReference type="InterPro" id="IPR003439">
    <property type="entry name" value="ABC_transporter-like_ATP-bd"/>
</dbReference>
<dbReference type="InterPro" id="IPR003593">
    <property type="entry name" value="AAA+_ATPase"/>
</dbReference>
<feature type="domain" description="ABC transmembrane type-1" evidence="11">
    <location>
        <begin position="151"/>
        <end position="395"/>
    </location>
</feature>
<dbReference type="InterPro" id="IPR017871">
    <property type="entry name" value="ABC_transporter-like_CS"/>
</dbReference>
<dbReference type="KEGG" id="pda:103705647"/>
<protein>
    <submittedName>
        <fullName evidence="13 14">ABC transporter B family member 29, chloroplastic isoform X1</fullName>
    </submittedName>
</protein>
<evidence type="ECO:0000256" key="1">
    <source>
        <dbReference type="ARBA" id="ARBA00004141"/>
    </source>
</evidence>
<evidence type="ECO:0000259" key="10">
    <source>
        <dbReference type="PROSITE" id="PS50893"/>
    </source>
</evidence>
<evidence type="ECO:0000256" key="7">
    <source>
        <dbReference type="ARBA" id="ARBA00023136"/>
    </source>
</evidence>
<feature type="transmembrane region" description="Helical" evidence="9">
    <location>
        <begin position="336"/>
        <end position="358"/>
    </location>
</feature>
<dbReference type="Gene3D" id="3.40.50.300">
    <property type="entry name" value="P-loop containing nucleotide triphosphate hydrolases"/>
    <property type="match status" value="1"/>
</dbReference>
<dbReference type="RefSeq" id="XP_008787683.1">
    <property type="nucleotide sequence ID" value="XM_008789461.4"/>
</dbReference>
<dbReference type="CDD" id="cd07346">
    <property type="entry name" value="ABC_6TM_exporters"/>
    <property type="match status" value="1"/>
</dbReference>
<gene>
    <name evidence="13 14" type="primary">LOC103705647</name>
</gene>
<dbReference type="PROSITE" id="PS50893">
    <property type="entry name" value="ABC_TRANSPORTER_2"/>
    <property type="match status" value="1"/>
</dbReference>
<dbReference type="PANTHER" id="PTHR24221:SF630">
    <property type="entry name" value="ABC TRANSPORTER B FAMILY MEMBER 29, CHLOROPLASTIC"/>
    <property type="match status" value="1"/>
</dbReference>
<sequence>MPAMFLAAPPPSPLLSSSSSSSPLPLVSPLLTRIPSTFLDFSCSKTLIMPPPRRARTHLSRFVFPRKSSLFSPLFSIPNPQESHRHAFPFTSSSPLFEIAPFLRSEWEPILKGWICSAVSVYCLSSAVPRVGRFPSVIAAGIGSNRMVREGLALAALAGARSVTGYLQQAFLWEAAVKSVYKIRVHVFDRVLQRDLGFFEGNDGVPAGDVAYRITAEASDVADTVCALLNTIVPNTLQVIAMATQMVVVSPALSFLAALIIPCTSVIIAYLGQRLREISRNAHLSAARLSAYLNEVVPSVLAVKANNGELNESMRFQMLAQDDLEKLLRKRKMKALMPQIVQALYIGGLLLFCAGSLIVLRNSFAASSFLSFIMALTLLIEPIQDVGKAYTELKQGEPAIERLFDLTRFKSKVIEKPDAVDLDSITGDIKFCGVTFRYADNMPPVLNGLNLHIKPGERVALVGPSGGGKTTLTKLLLRLYDPHCGCILVDNHDIQDIRLKSLREHIVLVSQDIMLFSGTVAENIGYRDLIGKVNMEQVENAARISNADEFIATLSDGYETNIGQRGSLLSGGQKQRLAIARALYRKSSVLILDEATSALDSRSELLVRQALERMMANHTVLIIAHRLDTILMADRVLLLDKGKLEEVSKPSLLAQDGPWASLALNSHRVTHESDEA</sequence>
<dbReference type="GO" id="GO:0016020">
    <property type="term" value="C:membrane"/>
    <property type="evidence" value="ECO:0007669"/>
    <property type="project" value="UniProtKB-SubCell"/>
</dbReference>
<evidence type="ECO:0000256" key="2">
    <source>
        <dbReference type="ARBA" id="ARBA00022448"/>
    </source>
</evidence>
<dbReference type="InterPro" id="IPR027417">
    <property type="entry name" value="P-loop_NTPase"/>
</dbReference>
<dbReference type="PROSITE" id="PS50929">
    <property type="entry name" value="ABC_TM1F"/>
    <property type="match status" value="1"/>
</dbReference>
<evidence type="ECO:0000256" key="3">
    <source>
        <dbReference type="ARBA" id="ARBA00022692"/>
    </source>
</evidence>
<feature type="region of interest" description="Disordered" evidence="8">
    <location>
        <begin position="1"/>
        <end position="22"/>
    </location>
</feature>
<evidence type="ECO:0000313" key="14">
    <source>
        <dbReference type="RefSeq" id="XP_008787688.1"/>
    </source>
</evidence>
<dbReference type="GO" id="GO:0016887">
    <property type="term" value="F:ATP hydrolysis activity"/>
    <property type="evidence" value="ECO:0007669"/>
    <property type="project" value="InterPro"/>
</dbReference>
<reference evidence="12" key="1">
    <citation type="journal article" date="2019" name="Nat. Commun.">
        <title>Genome-wide association mapping of date palm fruit traits.</title>
        <authorList>
            <person name="Hazzouri K.M."/>
            <person name="Gros-Balthazard M."/>
            <person name="Flowers J.M."/>
            <person name="Copetti D."/>
            <person name="Lemansour A."/>
            <person name="Lebrun M."/>
            <person name="Masmoudi K."/>
            <person name="Ferrand S."/>
            <person name="Dhar M.I."/>
            <person name="Fresquez Z.A."/>
            <person name="Rosas U."/>
            <person name="Zhang J."/>
            <person name="Talag J."/>
            <person name="Lee S."/>
            <person name="Kudrna D."/>
            <person name="Powell R.F."/>
            <person name="Leitch I.J."/>
            <person name="Krueger R.R."/>
            <person name="Wing R.A."/>
            <person name="Amiri K.M.A."/>
            <person name="Purugganan M.D."/>
        </authorList>
    </citation>
    <scope>NUCLEOTIDE SEQUENCE [LARGE SCALE GENOMIC DNA]</scope>
    <source>
        <strain evidence="12">cv. Khalas</strain>
    </source>
</reference>
<accession>A0A8B7BXZ5</accession>
<evidence type="ECO:0000256" key="8">
    <source>
        <dbReference type="SAM" id="MobiDB-lite"/>
    </source>
</evidence>